<keyword evidence="2" id="KW-1185">Reference proteome</keyword>
<reference evidence="1 2" key="1">
    <citation type="submission" date="2019-01" db="EMBL/GenBank/DDBJ databases">
        <title>Blautia sp. nov. KGMB01111 isolated human feces.</title>
        <authorList>
            <person name="Park J.-E."/>
            <person name="Kim J.-S."/>
            <person name="Park S.-H."/>
        </authorList>
    </citation>
    <scope>NUCLEOTIDE SEQUENCE [LARGE SCALE GENOMIC DNA]</scope>
    <source>
        <strain evidence="1 2">KGMB01111</strain>
    </source>
</reference>
<gene>
    <name evidence="1" type="ORF">ETP43_14085</name>
</gene>
<protein>
    <submittedName>
        <fullName evidence="1">Uncharacterized protein</fullName>
    </submittedName>
</protein>
<comment type="caution">
    <text evidence="1">The sequence shown here is derived from an EMBL/GenBank/DDBJ whole genome shotgun (WGS) entry which is preliminary data.</text>
</comment>
<evidence type="ECO:0000313" key="2">
    <source>
        <dbReference type="Proteomes" id="UP000290106"/>
    </source>
</evidence>
<proteinExistence type="predicted"/>
<dbReference type="RefSeq" id="WP_129258787.1">
    <property type="nucleotide sequence ID" value="NZ_SDKC01000001.1"/>
</dbReference>
<dbReference type="Proteomes" id="UP000290106">
    <property type="component" value="Unassembled WGS sequence"/>
</dbReference>
<sequence length="384" mass="44644">MSNDTFNYNMFVKHNLIKWRDAFETTNHVTLNYTAIANALQTHFNISTSTQKVAAMFNSQSPREIKLQELVAIAQIFDIPLWDLCQYPNNPDSGINTYSLTKQTKDSNGSVHELRNHYYFTEEGQYYYCYYFKPKDFQNRIKPVEDLPIEEARMSISLKDGHTMVTLEEMKSGTTFYGDPMPSFLLTGPLYQYENQNMAYSFIADKTGNRVMALMFTFLNLSADIRYYMTVGMMTFSQNQTHEPLFQKMAVFRVQQNYQDEKNAEVLRGILALNSSPLLLDEDTIARLEEDDVMRKLLSEGKSPKRYYAYNEAVLRDSFTLPDSKERTRILLQLRKNSLYPAQEVVSETDAFTDFIKHYQVSQLHKQQLKSDHSGTCSKFGKEI</sequence>
<dbReference type="OrthoDB" id="9958302at2"/>
<accession>A0A4V1NS69</accession>
<name>A0A4V1NS69_9FIRM</name>
<dbReference type="AlphaFoldDB" id="A0A4V1NS69"/>
<evidence type="ECO:0000313" key="1">
    <source>
        <dbReference type="EMBL" id="RXS76215.1"/>
    </source>
</evidence>
<dbReference type="EMBL" id="SDKC01000001">
    <property type="protein sequence ID" value="RXS76215.1"/>
    <property type="molecule type" value="Genomic_DNA"/>
</dbReference>
<organism evidence="1 2">
    <name type="scientific">Blautia faecicola</name>
    <dbReference type="NCBI Taxonomy" id="2509240"/>
    <lineage>
        <taxon>Bacteria</taxon>
        <taxon>Bacillati</taxon>
        <taxon>Bacillota</taxon>
        <taxon>Clostridia</taxon>
        <taxon>Lachnospirales</taxon>
        <taxon>Lachnospiraceae</taxon>
        <taxon>Blautia</taxon>
    </lineage>
</organism>